<dbReference type="InterPro" id="IPR002347">
    <property type="entry name" value="SDR_fam"/>
</dbReference>
<dbReference type="SUPFAM" id="SSF51735">
    <property type="entry name" value="NAD(P)-binding Rossmann-fold domains"/>
    <property type="match status" value="1"/>
</dbReference>
<dbReference type="AlphaFoldDB" id="A0A8J7YQC2"/>
<sequence>MFELDGKVALVTGGGGLIGEAVAEGLADQGATVVLTDLPDSDGSRVAQRLGDDAWFRQADVTDETAVADLFERVLDEEERLDVLANCAYPRNENYGRQYEAVDYDDWCENLLAHLGSYYLTSKAAGAVMRDQPEGGSIVNLGSIYGRQAPDFSLYEGLEMTSPVEYAAIKGGVLNLTRYLASYLGPDGVRANVVSPGGVFDGHDETFVERYEQRTVLGRMATPEDVAGAVCYLASDAASYVTGHDLVVDGGWTIQ</sequence>
<protein>
    <submittedName>
        <fullName evidence="3">SDR family oxidoreductase</fullName>
    </submittedName>
</protein>
<dbReference type="Gene3D" id="3.40.50.720">
    <property type="entry name" value="NAD(P)-binding Rossmann-like Domain"/>
    <property type="match status" value="1"/>
</dbReference>
<evidence type="ECO:0000313" key="3">
    <source>
        <dbReference type="EMBL" id="MBX0305408.1"/>
    </source>
</evidence>
<reference evidence="3" key="1">
    <citation type="submission" date="2021-06" db="EMBL/GenBank/DDBJ databases">
        <title>Halomicroarcula sp. F24A a new haloarchaeum isolated from saline soil.</title>
        <authorList>
            <person name="Duran-Viseras A."/>
            <person name="Sanchez-Porro C."/>
            <person name="Ventosa A."/>
        </authorList>
    </citation>
    <scope>NUCLEOTIDE SEQUENCE</scope>
    <source>
        <strain evidence="3">F24A</strain>
    </source>
</reference>
<organism evidence="3 4">
    <name type="scientific">Haloarcula salinisoli</name>
    <dbReference type="NCBI Taxonomy" id="2487746"/>
    <lineage>
        <taxon>Archaea</taxon>
        <taxon>Methanobacteriati</taxon>
        <taxon>Methanobacteriota</taxon>
        <taxon>Stenosarchaea group</taxon>
        <taxon>Halobacteria</taxon>
        <taxon>Halobacteriales</taxon>
        <taxon>Haloarculaceae</taxon>
        <taxon>Haloarcula</taxon>
    </lineage>
</organism>
<dbReference type="Pfam" id="PF13561">
    <property type="entry name" value="adh_short_C2"/>
    <property type="match status" value="1"/>
</dbReference>
<comment type="caution">
    <text evidence="3">The sequence shown here is derived from an EMBL/GenBank/DDBJ whole genome shotgun (WGS) entry which is preliminary data.</text>
</comment>
<evidence type="ECO:0000256" key="1">
    <source>
        <dbReference type="ARBA" id="ARBA00006484"/>
    </source>
</evidence>
<dbReference type="InterPro" id="IPR036291">
    <property type="entry name" value="NAD(P)-bd_dom_sf"/>
</dbReference>
<name>A0A8J7YQC2_9EURY</name>
<proteinExistence type="inferred from homology"/>
<dbReference type="Proteomes" id="UP000783863">
    <property type="component" value="Unassembled WGS sequence"/>
</dbReference>
<dbReference type="RefSeq" id="WP_220589642.1">
    <property type="nucleotide sequence ID" value="NZ_RKLQ01000003.1"/>
</dbReference>
<accession>A0A8J7YQC2</accession>
<gene>
    <name evidence="3" type="ORF">EGD98_17245</name>
</gene>
<dbReference type="PRINTS" id="PR00081">
    <property type="entry name" value="GDHRDH"/>
</dbReference>
<dbReference type="PRINTS" id="PR00080">
    <property type="entry name" value="SDRFAMILY"/>
</dbReference>
<comment type="similarity">
    <text evidence="1">Belongs to the short-chain dehydrogenases/reductases (SDR) family.</text>
</comment>
<evidence type="ECO:0000313" key="4">
    <source>
        <dbReference type="Proteomes" id="UP000783863"/>
    </source>
</evidence>
<keyword evidence="4" id="KW-1185">Reference proteome</keyword>
<dbReference type="PANTHER" id="PTHR42760:SF133">
    <property type="entry name" value="3-OXOACYL-[ACYL-CARRIER-PROTEIN] REDUCTASE"/>
    <property type="match status" value="1"/>
</dbReference>
<dbReference type="PANTHER" id="PTHR42760">
    <property type="entry name" value="SHORT-CHAIN DEHYDROGENASES/REDUCTASES FAMILY MEMBER"/>
    <property type="match status" value="1"/>
</dbReference>
<dbReference type="FunFam" id="3.40.50.720:FF:000084">
    <property type="entry name" value="Short-chain dehydrogenase reductase"/>
    <property type="match status" value="1"/>
</dbReference>
<dbReference type="GO" id="GO:0016616">
    <property type="term" value="F:oxidoreductase activity, acting on the CH-OH group of donors, NAD or NADP as acceptor"/>
    <property type="evidence" value="ECO:0007669"/>
    <property type="project" value="TreeGrafter"/>
</dbReference>
<evidence type="ECO:0000256" key="2">
    <source>
        <dbReference type="ARBA" id="ARBA00023002"/>
    </source>
</evidence>
<dbReference type="EMBL" id="RKLQ01000003">
    <property type="protein sequence ID" value="MBX0305408.1"/>
    <property type="molecule type" value="Genomic_DNA"/>
</dbReference>
<keyword evidence="2" id="KW-0560">Oxidoreductase</keyword>